<name>A0A930B5Q3_9FIRM</name>
<dbReference type="InterPro" id="IPR004107">
    <property type="entry name" value="Integrase_SAM-like_N"/>
</dbReference>
<evidence type="ECO:0000313" key="8">
    <source>
        <dbReference type="EMBL" id="MBF1129409.1"/>
    </source>
</evidence>
<dbReference type="Pfam" id="PF14659">
    <property type="entry name" value="Phage_int_SAM_3"/>
    <property type="match status" value="1"/>
</dbReference>
<dbReference type="GO" id="GO:0015074">
    <property type="term" value="P:DNA integration"/>
    <property type="evidence" value="ECO:0007669"/>
    <property type="project" value="UniProtKB-KW"/>
</dbReference>
<dbReference type="AlphaFoldDB" id="A0A930B5Q3"/>
<dbReference type="SUPFAM" id="SSF56349">
    <property type="entry name" value="DNA breaking-rejoining enzymes"/>
    <property type="match status" value="1"/>
</dbReference>
<evidence type="ECO:0000259" key="6">
    <source>
        <dbReference type="PROSITE" id="PS51898"/>
    </source>
</evidence>
<evidence type="ECO:0000256" key="1">
    <source>
        <dbReference type="ARBA" id="ARBA00008857"/>
    </source>
</evidence>
<comment type="caution">
    <text evidence="8">The sequence shown here is derived from an EMBL/GenBank/DDBJ whole genome shotgun (WGS) entry which is preliminary data.</text>
</comment>
<sequence>MPAYKEKTKNTWYASFYFTDWTGTRKRHLRRGFKRQKDALEYEREFLVKQQGSPDMLFSSLYDLYQKDGKARVKETTITTREPLFKKHILPYFGNMPINKITPADIRAWQNQILQATYITKGLQRKYSPTYVKVLHVQLSAIFNYAVTYYRLPSNPAKLAGSIGKTRAHTMKFWTIEQFTRFISSFPADSIEYMIFNLLFYTGMRSGELLALTPSDFNEKEKSIQVNKTYSRLHKKDIITSPKTEKGNRVILLPQFIVDMLTDYINRSPYIKQNERIFPCTKFWLFRHMKLGCKLSGVEQIRIHDLRHSHASLLIEMGFSPLLIKERLGHEDIKTTLQTYSHLYPSKQEELIDKLNDIRNNSIKIVSKA</sequence>
<dbReference type="InterPro" id="IPR010998">
    <property type="entry name" value="Integrase_recombinase_N"/>
</dbReference>
<evidence type="ECO:0000256" key="2">
    <source>
        <dbReference type="ARBA" id="ARBA00022908"/>
    </source>
</evidence>
<evidence type="ECO:0000259" key="7">
    <source>
        <dbReference type="PROSITE" id="PS51900"/>
    </source>
</evidence>
<dbReference type="CDD" id="cd01189">
    <property type="entry name" value="INT_ICEBs1_C_like"/>
    <property type="match status" value="1"/>
</dbReference>
<keyword evidence="3 5" id="KW-0238">DNA-binding</keyword>
<evidence type="ECO:0000256" key="3">
    <source>
        <dbReference type="ARBA" id="ARBA00023125"/>
    </source>
</evidence>
<organism evidence="8 9">
    <name type="scientific">Dialister invisus</name>
    <dbReference type="NCBI Taxonomy" id="218538"/>
    <lineage>
        <taxon>Bacteria</taxon>
        <taxon>Bacillati</taxon>
        <taxon>Bacillota</taxon>
        <taxon>Negativicutes</taxon>
        <taxon>Veillonellales</taxon>
        <taxon>Veillonellaceae</taxon>
        <taxon>Dialister</taxon>
    </lineage>
</organism>
<keyword evidence="4" id="KW-0233">DNA recombination</keyword>
<evidence type="ECO:0000256" key="5">
    <source>
        <dbReference type="PROSITE-ProRule" id="PRU01248"/>
    </source>
</evidence>
<dbReference type="GO" id="GO:0006310">
    <property type="term" value="P:DNA recombination"/>
    <property type="evidence" value="ECO:0007669"/>
    <property type="project" value="UniProtKB-KW"/>
</dbReference>
<feature type="domain" description="Tyr recombinase" evidence="6">
    <location>
        <begin position="169"/>
        <end position="353"/>
    </location>
</feature>
<comment type="similarity">
    <text evidence="1">Belongs to the 'phage' integrase family.</text>
</comment>
<dbReference type="InterPro" id="IPR002104">
    <property type="entry name" value="Integrase_catalytic"/>
</dbReference>
<keyword evidence="2" id="KW-0229">DNA integration</keyword>
<dbReference type="PANTHER" id="PTHR30349">
    <property type="entry name" value="PHAGE INTEGRASE-RELATED"/>
    <property type="match status" value="1"/>
</dbReference>
<accession>A0A930B5Q3</accession>
<feature type="domain" description="Core-binding (CB)" evidence="7">
    <location>
        <begin position="53"/>
        <end position="147"/>
    </location>
</feature>
<dbReference type="InterPro" id="IPR050090">
    <property type="entry name" value="Tyrosine_recombinase_XerCD"/>
</dbReference>
<dbReference type="PROSITE" id="PS51898">
    <property type="entry name" value="TYR_RECOMBINASE"/>
    <property type="match status" value="1"/>
</dbReference>
<dbReference type="Gene3D" id="1.10.150.130">
    <property type="match status" value="1"/>
</dbReference>
<dbReference type="GO" id="GO:0003677">
    <property type="term" value="F:DNA binding"/>
    <property type="evidence" value="ECO:0007669"/>
    <property type="project" value="UniProtKB-UniRule"/>
</dbReference>
<proteinExistence type="inferred from homology"/>
<dbReference type="EMBL" id="JABZMK010000023">
    <property type="protein sequence ID" value="MBF1129409.1"/>
    <property type="molecule type" value="Genomic_DNA"/>
</dbReference>
<dbReference type="InterPro" id="IPR011010">
    <property type="entry name" value="DNA_brk_join_enz"/>
</dbReference>
<gene>
    <name evidence="8" type="ORF">HXL70_05110</name>
</gene>
<dbReference type="Gene3D" id="1.10.443.10">
    <property type="entry name" value="Intergrase catalytic core"/>
    <property type="match status" value="1"/>
</dbReference>
<dbReference type="InterPro" id="IPR044068">
    <property type="entry name" value="CB"/>
</dbReference>
<reference evidence="8" key="1">
    <citation type="submission" date="2020-04" db="EMBL/GenBank/DDBJ databases">
        <title>Deep metagenomics examines the oral microbiome during advanced dental caries in children, revealing novel taxa and co-occurrences with host molecules.</title>
        <authorList>
            <person name="Baker J.L."/>
            <person name="Morton J.T."/>
            <person name="Dinis M."/>
            <person name="Alvarez R."/>
            <person name="Tran N.C."/>
            <person name="Knight R."/>
            <person name="Edlund A."/>
        </authorList>
    </citation>
    <scope>NUCLEOTIDE SEQUENCE</scope>
    <source>
        <strain evidence="8">JCVI_32_bin.14</strain>
    </source>
</reference>
<dbReference type="Pfam" id="PF14657">
    <property type="entry name" value="Arm-DNA-bind_4"/>
    <property type="match status" value="1"/>
</dbReference>
<evidence type="ECO:0000313" key="9">
    <source>
        <dbReference type="Proteomes" id="UP000757890"/>
    </source>
</evidence>
<dbReference type="PANTHER" id="PTHR30349:SF64">
    <property type="entry name" value="PROPHAGE INTEGRASE INTD-RELATED"/>
    <property type="match status" value="1"/>
</dbReference>
<dbReference type="Pfam" id="PF00589">
    <property type="entry name" value="Phage_integrase"/>
    <property type="match status" value="1"/>
</dbReference>
<dbReference type="Proteomes" id="UP000757890">
    <property type="component" value="Unassembled WGS sequence"/>
</dbReference>
<dbReference type="PROSITE" id="PS51900">
    <property type="entry name" value="CB"/>
    <property type="match status" value="1"/>
</dbReference>
<dbReference type="InterPro" id="IPR028259">
    <property type="entry name" value="AP2-like_int_N"/>
</dbReference>
<dbReference type="InterPro" id="IPR013762">
    <property type="entry name" value="Integrase-like_cat_sf"/>
</dbReference>
<evidence type="ECO:0000256" key="4">
    <source>
        <dbReference type="ARBA" id="ARBA00023172"/>
    </source>
</evidence>
<protein>
    <submittedName>
        <fullName evidence="8">Site-specific integrase</fullName>
    </submittedName>
</protein>